<dbReference type="InterPro" id="IPR029026">
    <property type="entry name" value="tRNA_m1G_MTases_N"/>
</dbReference>
<dbReference type="AlphaFoldDB" id="E0RPL9"/>
<dbReference type="InterPro" id="IPR029028">
    <property type="entry name" value="Alpha/beta_knot_MTases"/>
</dbReference>
<dbReference type="GO" id="GO:0003723">
    <property type="term" value="F:RNA binding"/>
    <property type="evidence" value="ECO:0007669"/>
    <property type="project" value="InterPro"/>
</dbReference>
<dbReference type="SUPFAM" id="SSF75217">
    <property type="entry name" value="alpha/beta knot"/>
    <property type="match status" value="1"/>
</dbReference>
<dbReference type="eggNOG" id="COG0566">
    <property type="taxonomic scope" value="Bacteria"/>
</dbReference>
<dbReference type="FunFam" id="3.40.1280.10:FF:000008">
    <property type="entry name" value="Group 3 RNA methyltransferase TrmH"/>
    <property type="match status" value="1"/>
</dbReference>
<dbReference type="NCBIfam" id="TIGR00186">
    <property type="entry name" value="rRNA_methyl_3"/>
    <property type="match status" value="1"/>
</dbReference>
<reference evidence="5 6" key="2">
    <citation type="journal article" date="2010" name="J. Bacteriol.">
        <title>Genome sequence of the polysaccharide-degrading, thermophilic anaerobe Spirochaeta thermophila DSM 6192.</title>
        <authorList>
            <person name="Angelov A."/>
            <person name="Liebl S."/>
            <person name="Ballschmiter M."/>
            <person name="Bomeke M."/>
            <person name="Lehmann R."/>
            <person name="Liesegang H."/>
            <person name="Daniel R."/>
            <person name="Liebl W."/>
        </authorList>
    </citation>
    <scope>NUCLEOTIDE SEQUENCE [LARGE SCALE GENOMIC DNA]</scope>
    <source>
        <strain evidence="6">ATCC 49972 / DSM 6192 / RI 19.B1</strain>
    </source>
</reference>
<dbReference type="RefSeq" id="WP_013314640.1">
    <property type="nucleotide sequence ID" value="NC_014484.1"/>
</dbReference>
<reference key="1">
    <citation type="submission" date="2009-08" db="EMBL/GenBank/DDBJ databases">
        <title>The genome sequence of Spirochaeta thermophila DSM6192.</title>
        <authorList>
            <person name="Angelov A."/>
            <person name="Mientus M."/>
            <person name="Wittenberg S."/>
            <person name="Lehmann R."/>
            <person name="Liesegang H."/>
            <person name="Daniel R."/>
            <person name="Liebl W."/>
        </authorList>
    </citation>
    <scope>NUCLEOTIDE SEQUENCE</scope>
    <source>
        <strain>DSM 6192</strain>
    </source>
</reference>
<dbReference type="KEGG" id="sta:STHERM_c18660"/>
<dbReference type="Proteomes" id="UP000001296">
    <property type="component" value="Chromosome"/>
</dbReference>
<dbReference type="GO" id="GO:0006396">
    <property type="term" value="P:RNA processing"/>
    <property type="evidence" value="ECO:0007669"/>
    <property type="project" value="InterPro"/>
</dbReference>
<keyword evidence="2 5" id="KW-0489">Methyltransferase</keyword>
<evidence type="ECO:0000256" key="2">
    <source>
        <dbReference type="ARBA" id="ARBA00022603"/>
    </source>
</evidence>
<keyword evidence="3" id="KW-0808">Transferase</keyword>
<dbReference type="HOGENOM" id="CLU_021322_0_1_12"/>
<dbReference type="GO" id="GO:0005829">
    <property type="term" value="C:cytosol"/>
    <property type="evidence" value="ECO:0007669"/>
    <property type="project" value="TreeGrafter"/>
</dbReference>
<comment type="similarity">
    <text evidence="1">Belongs to the class IV-like SAM-binding methyltransferase superfamily. RNA methyltransferase TrmH family.</text>
</comment>
<gene>
    <name evidence="5" type="ordered locus">STHERM_c18660</name>
</gene>
<dbReference type="InterPro" id="IPR004441">
    <property type="entry name" value="rRNA_MeTrfase_TrmH"/>
</dbReference>
<proteinExistence type="inferred from homology"/>
<evidence type="ECO:0000259" key="4">
    <source>
        <dbReference type="Pfam" id="PF00588"/>
    </source>
</evidence>
<dbReference type="Pfam" id="PF00588">
    <property type="entry name" value="SpoU_methylase"/>
    <property type="match status" value="1"/>
</dbReference>
<dbReference type="InterPro" id="IPR001537">
    <property type="entry name" value="SpoU_MeTrfase"/>
</dbReference>
<name>E0RPL9_WINT6</name>
<dbReference type="GO" id="GO:0032259">
    <property type="term" value="P:methylation"/>
    <property type="evidence" value="ECO:0007669"/>
    <property type="project" value="UniProtKB-KW"/>
</dbReference>
<protein>
    <submittedName>
        <fullName evidence="5">rRNA methylase</fullName>
    </submittedName>
</protein>
<dbReference type="GO" id="GO:0008173">
    <property type="term" value="F:RNA methyltransferase activity"/>
    <property type="evidence" value="ECO:0007669"/>
    <property type="project" value="InterPro"/>
</dbReference>
<evidence type="ECO:0000256" key="3">
    <source>
        <dbReference type="ARBA" id="ARBA00022679"/>
    </source>
</evidence>
<feature type="domain" description="tRNA/rRNA methyltransferase SpoU type" evidence="4">
    <location>
        <begin position="93"/>
        <end position="232"/>
    </location>
</feature>
<accession>E0RPL9</accession>
<dbReference type="CDD" id="cd18103">
    <property type="entry name" value="SpoU-like_RlmB"/>
    <property type="match status" value="1"/>
</dbReference>
<dbReference type="Gene3D" id="3.40.1280.10">
    <property type="match status" value="1"/>
</dbReference>
<dbReference type="EMBL" id="CP001698">
    <property type="protein sequence ID" value="ADN02801.1"/>
    <property type="molecule type" value="Genomic_DNA"/>
</dbReference>
<dbReference type="PANTHER" id="PTHR46429">
    <property type="entry name" value="23S RRNA (GUANOSINE-2'-O-)-METHYLTRANSFERASE RLMB"/>
    <property type="match status" value="1"/>
</dbReference>
<sequence length="241" mass="26593">MRSVYITGKRAVETYLVDPGVRERVVCLYVTDPHHHRHFLSLAREAGIRSEVCSAQELSRYVGSHRGFALEVLRTFKEATLDDLCERAEENALLVALDHLQDPHNVGAILRSADQFGALGVILPERRAVKDAATISKSSSGADAFVPVVVETNLRRALLHVKEAGFWVYGADMEGQPVHEVDLSGRVCLVLGAEGKGLSRLLREEVDLLVAIPARGHVDSFNVSVAAGILMYEVRRQQGWF</sequence>
<evidence type="ECO:0000313" key="6">
    <source>
        <dbReference type="Proteomes" id="UP000001296"/>
    </source>
</evidence>
<organism evidence="5 6">
    <name type="scientific">Winmispira thermophila (strain ATCC 49972 / DSM 6192 / RI 19.B1)</name>
    <name type="common">Spirochaeta thermophila</name>
    <dbReference type="NCBI Taxonomy" id="665571"/>
    <lineage>
        <taxon>Bacteria</taxon>
        <taxon>Pseudomonadati</taxon>
        <taxon>Spirochaetota</taxon>
        <taxon>Spirochaetia</taxon>
        <taxon>Winmispirales</taxon>
        <taxon>Winmispiraceae</taxon>
        <taxon>Winmispira</taxon>
    </lineage>
</organism>
<evidence type="ECO:0000256" key="1">
    <source>
        <dbReference type="ARBA" id="ARBA00007228"/>
    </source>
</evidence>
<evidence type="ECO:0000313" key="5">
    <source>
        <dbReference type="EMBL" id="ADN02801.1"/>
    </source>
</evidence>
<dbReference type="PaxDb" id="665571-STHERM_c18660"/>
<dbReference type="PANTHER" id="PTHR46429:SF1">
    <property type="entry name" value="23S RRNA (GUANOSINE-2'-O-)-METHYLTRANSFERASE RLMB"/>
    <property type="match status" value="1"/>
</dbReference>